<dbReference type="AlphaFoldDB" id="A0A450TXP9"/>
<sequence>MGTSNQERSLGSALIRDMVGNTLCGVPKRLCRSPECHRERPTVWRIIHQIVSIVTMKQQVLFHYPECRNPLHDHCSVIA</sequence>
<name>A0A450TXP9_9GAMM</name>
<organism evidence="1">
    <name type="scientific">Candidatus Kentrum sp. FW</name>
    <dbReference type="NCBI Taxonomy" id="2126338"/>
    <lineage>
        <taxon>Bacteria</taxon>
        <taxon>Pseudomonadati</taxon>
        <taxon>Pseudomonadota</taxon>
        <taxon>Gammaproteobacteria</taxon>
        <taxon>Candidatus Kentrum</taxon>
    </lineage>
</organism>
<reference evidence="1" key="1">
    <citation type="submission" date="2019-02" db="EMBL/GenBank/DDBJ databases">
        <authorList>
            <person name="Gruber-Vodicka R. H."/>
            <person name="Seah K. B. B."/>
        </authorList>
    </citation>
    <scope>NUCLEOTIDE SEQUENCE</scope>
    <source>
        <strain evidence="1">BECK_BZ131</strain>
    </source>
</reference>
<proteinExistence type="predicted"/>
<evidence type="ECO:0000313" key="1">
    <source>
        <dbReference type="EMBL" id="VFJ74222.1"/>
    </source>
</evidence>
<gene>
    <name evidence="1" type="ORF">BECKFW1821C_GA0114237_105911</name>
</gene>
<protein>
    <submittedName>
        <fullName evidence="1">Uncharacterized protein</fullName>
    </submittedName>
</protein>
<dbReference type="EMBL" id="CAADFE010000059">
    <property type="protein sequence ID" value="VFJ74222.1"/>
    <property type="molecule type" value="Genomic_DNA"/>
</dbReference>
<accession>A0A450TXP9</accession>